<evidence type="ECO:0000259" key="3">
    <source>
        <dbReference type="Pfam" id="PF01476"/>
    </source>
</evidence>
<dbReference type="EMBL" id="CANL01000078">
    <property type="protein sequence ID" value="CCM65802.1"/>
    <property type="molecule type" value="Genomic_DNA"/>
</dbReference>
<name>R4Z7N2_9ACTN</name>
<dbReference type="Gene3D" id="3.10.350.10">
    <property type="entry name" value="LysM domain"/>
    <property type="match status" value="1"/>
</dbReference>
<protein>
    <recommendedName>
        <fullName evidence="3">LysM domain-containing protein</fullName>
    </recommendedName>
</protein>
<dbReference type="AlphaFoldDB" id="R4Z7N2"/>
<keyword evidence="2" id="KW-0472">Membrane</keyword>
<dbReference type="STRING" id="1229780.BN381_80332"/>
<accession>R4Z7N2</accession>
<dbReference type="HOGENOM" id="CLU_1507962_0_0_11"/>
<gene>
    <name evidence="4" type="ORF">BN381_80332</name>
</gene>
<feature type="transmembrane region" description="Helical" evidence="2">
    <location>
        <begin position="93"/>
        <end position="114"/>
    </location>
</feature>
<comment type="caution">
    <text evidence="4">The sequence shown here is derived from an EMBL/GenBank/DDBJ whole genome shotgun (WGS) entry which is preliminary data.</text>
</comment>
<sequence length="178" mass="18755">MVALQTSDPDRSSRTTRPNLQVIEGGDAPKPTWSSTHPAVRARMGQLHAVQRLPTPASSSLRGSGGLVDAAPPVDERVVPGGTHRFVYLRRRAVAALLLLALLWAVVAVAGDVFGGSSNEAGASQALTTRVVVPGDTWWSLANELDRPGDIRDTVASLVELNDGEQLLVGQRVVLPAG</sequence>
<keyword evidence="5" id="KW-1185">Reference proteome</keyword>
<dbReference type="RefSeq" id="WP_012230872.1">
    <property type="nucleotide sequence ID" value="NZ_HG422565.1"/>
</dbReference>
<evidence type="ECO:0000256" key="1">
    <source>
        <dbReference type="SAM" id="MobiDB-lite"/>
    </source>
</evidence>
<feature type="domain" description="LysM" evidence="3">
    <location>
        <begin position="131"/>
        <end position="176"/>
    </location>
</feature>
<keyword evidence="2" id="KW-0812">Transmembrane</keyword>
<evidence type="ECO:0000313" key="5">
    <source>
        <dbReference type="Proteomes" id="UP000018291"/>
    </source>
</evidence>
<reference evidence="4 5" key="1">
    <citation type="journal article" date="2013" name="ISME J.">
        <title>Metabolic model for the filamentous 'Candidatus Microthrix parvicella' based on genomic and metagenomic analyses.</title>
        <authorList>
            <person name="Jon McIlroy S."/>
            <person name="Kristiansen R."/>
            <person name="Albertsen M."/>
            <person name="Michael Karst S."/>
            <person name="Rossetti S."/>
            <person name="Lund Nielsen J."/>
            <person name="Tandoi V."/>
            <person name="James Seviour R."/>
            <person name="Nielsen P.H."/>
        </authorList>
    </citation>
    <scope>NUCLEOTIDE SEQUENCE [LARGE SCALE GENOMIC DNA]</scope>
    <source>
        <strain evidence="4 5">RN1</strain>
    </source>
</reference>
<dbReference type="OrthoDB" id="5084290at2"/>
<evidence type="ECO:0000313" key="4">
    <source>
        <dbReference type="EMBL" id="CCM65802.1"/>
    </source>
</evidence>
<feature type="region of interest" description="Disordered" evidence="1">
    <location>
        <begin position="1"/>
        <end position="37"/>
    </location>
</feature>
<keyword evidence="2" id="KW-1133">Transmembrane helix</keyword>
<dbReference type="InterPro" id="IPR036779">
    <property type="entry name" value="LysM_dom_sf"/>
</dbReference>
<organism evidence="4 5">
    <name type="scientific">Candidatus Neomicrothrix parvicella RN1</name>
    <dbReference type="NCBI Taxonomy" id="1229780"/>
    <lineage>
        <taxon>Bacteria</taxon>
        <taxon>Bacillati</taxon>
        <taxon>Actinomycetota</taxon>
        <taxon>Acidimicrobiia</taxon>
        <taxon>Acidimicrobiales</taxon>
        <taxon>Microthrixaceae</taxon>
        <taxon>Candidatus Neomicrothrix</taxon>
    </lineage>
</organism>
<evidence type="ECO:0000256" key="2">
    <source>
        <dbReference type="SAM" id="Phobius"/>
    </source>
</evidence>
<dbReference type="InterPro" id="IPR018392">
    <property type="entry name" value="LysM"/>
</dbReference>
<dbReference type="Pfam" id="PF01476">
    <property type="entry name" value="LysM"/>
    <property type="match status" value="1"/>
</dbReference>
<dbReference type="Proteomes" id="UP000018291">
    <property type="component" value="Unassembled WGS sequence"/>
</dbReference>
<proteinExistence type="predicted"/>